<dbReference type="AlphaFoldDB" id="A0A4R1KTQ4"/>
<name>A0A4R1KTQ4_9FLAO</name>
<dbReference type="GO" id="GO:0016020">
    <property type="term" value="C:membrane"/>
    <property type="evidence" value="ECO:0007669"/>
    <property type="project" value="UniProtKB-SubCell"/>
</dbReference>
<proteinExistence type="predicted"/>
<reference evidence="7 8" key="1">
    <citation type="journal article" date="2015" name="Stand. Genomic Sci.">
        <title>Genomic Encyclopedia of Bacterial and Archaeal Type Strains, Phase III: the genomes of soil and plant-associated and newly described type strains.</title>
        <authorList>
            <person name="Whitman W.B."/>
            <person name="Woyke T."/>
            <person name="Klenk H.P."/>
            <person name="Zhou Y."/>
            <person name="Lilburn T.G."/>
            <person name="Beck B.J."/>
            <person name="De Vos P."/>
            <person name="Vandamme P."/>
            <person name="Eisen J.A."/>
            <person name="Garrity G."/>
            <person name="Hugenholtz P."/>
            <person name="Kyrpides N.C."/>
        </authorList>
    </citation>
    <scope>NUCLEOTIDE SEQUENCE [LARGE SCALE GENOMIC DNA]</scope>
    <source>
        <strain evidence="7 8">CECT 8445</strain>
    </source>
</reference>
<dbReference type="InterPro" id="IPR022764">
    <property type="entry name" value="Peptidase_S54_rhomboid_dom"/>
</dbReference>
<dbReference type="PANTHER" id="PTHR43731:SF9">
    <property type="entry name" value="SLR1461 PROTEIN"/>
    <property type="match status" value="1"/>
</dbReference>
<keyword evidence="4 5" id="KW-0472">Membrane</keyword>
<dbReference type="GO" id="GO:0006508">
    <property type="term" value="P:proteolysis"/>
    <property type="evidence" value="ECO:0007669"/>
    <property type="project" value="UniProtKB-KW"/>
</dbReference>
<dbReference type="InterPro" id="IPR035952">
    <property type="entry name" value="Rhomboid-like_sf"/>
</dbReference>
<evidence type="ECO:0000313" key="7">
    <source>
        <dbReference type="EMBL" id="TCK68566.1"/>
    </source>
</evidence>
<feature type="transmembrane region" description="Helical" evidence="5">
    <location>
        <begin position="170"/>
        <end position="189"/>
    </location>
</feature>
<evidence type="ECO:0000256" key="3">
    <source>
        <dbReference type="ARBA" id="ARBA00022989"/>
    </source>
</evidence>
<dbReference type="GO" id="GO:0004252">
    <property type="term" value="F:serine-type endopeptidase activity"/>
    <property type="evidence" value="ECO:0007669"/>
    <property type="project" value="InterPro"/>
</dbReference>
<gene>
    <name evidence="7" type="ORF">DFQ05_0074</name>
</gene>
<feature type="domain" description="Peptidase S54 rhomboid" evidence="6">
    <location>
        <begin position="58"/>
        <end position="189"/>
    </location>
</feature>
<evidence type="ECO:0000256" key="4">
    <source>
        <dbReference type="ARBA" id="ARBA00023136"/>
    </source>
</evidence>
<feature type="transmembrane region" description="Helical" evidence="5">
    <location>
        <begin position="120"/>
        <end position="138"/>
    </location>
</feature>
<dbReference type="InterPro" id="IPR050925">
    <property type="entry name" value="Rhomboid_protease_S54"/>
</dbReference>
<evidence type="ECO:0000259" key="6">
    <source>
        <dbReference type="Pfam" id="PF01694"/>
    </source>
</evidence>
<evidence type="ECO:0000313" key="8">
    <source>
        <dbReference type="Proteomes" id="UP000295714"/>
    </source>
</evidence>
<evidence type="ECO:0000256" key="2">
    <source>
        <dbReference type="ARBA" id="ARBA00022692"/>
    </source>
</evidence>
<keyword evidence="7" id="KW-0645">Protease</keyword>
<evidence type="ECO:0000256" key="5">
    <source>
        <dbReference type="SAM" id="Phobius"/>
    </source>
</evidence>
<keyword evidence="8" id="KW-1185">Reference proteome</keyword>
<comment type="caution">
    <text evidence="7">The sequence shown here is derived from an EMBL/GenBank/DDBJ whole genome shotgun (WGS) entry which is preliminary data.</text>
</comment>
<dbReference type="Gene3D" id="1.20.1540.10">
    <property type="entry name" value="Rhomboid-like"/>
    <property type="match status" value="1"/>
</dbReference>
<dbReference type="EMBL" id="SMGI01000001">
    <property type="protein sequence ID" value="TCK68566.1"/>
    <property type="molecule type" value="Genomic_DNA"/>
</dbReference>
<comment type="subcellular location">
    <subcellularLocation>
        <location evidence="1">Membrane</location>
        <topology evidence="1">Multi-pass membrane protein</topology>
    </subcellularLocation>
</comment>
<dbReference type="Pfam" id="PF01694">
    <property type="entry name" value="Rhomboid"/>
    <property type="match status" value="1"/>
</dbReference>
<keyword evidence="7" id="KW-0378">Hydrolase</keyword>
<dbReference type="PANTHER" id="PTHR43731">
    <property type="entry name" value="RHOMBOID PROTEASE"/>
    <property type="match status" value="1"/>
</dbReference>
<accession>A0A4R1KTQ4</accession>
<dbReference type="Proteomes" id="UP000295714">
    <property type="component" value="Unassembled WGS sequence"/>
</dbReference>
<feature type="transmembrane region" description="Helical" evidence="5">
    <location>
        <begin position="145"/>
        <end position="164"/>
    </location>
</feature>
<keyword evidence="2 5" id="KW-0812">Transmembrane</keyword>
<keyword evidence="3 5" id="KW-1133">Transmembrane helix</keyword>
<protein>
    <submittedName>
        <fullName evidence="7">Membrane associated rhomboid family serine protease</fullName>
    </submittedName>
</protein>
<feature type="transmembrane region" description="Helical" evidence="5">
    <location>
        <begin position="98"/>
        <end position="114"/>
    </location>
</feature>
<dbReference type="SUPFAM" id="SSF144091">
    <property type="entry name" value="Rhomboid-like"/>
    <property type="match status" value="1"/>
</dbReference>
<sequence length="251" mass="29304">MYLLNLNMAQQQFRYSNAIIVYPLLLVFSIWLVFWYQVRIDSGIRHFGIYPQKIEGLLGIFTSPFLHSGLSHLYNNSIPLLILSMALFYFYNKIAWRVLFFGMLISGLLTWVIGKSGNHIGASGVIYMLVSFIFFKGIIAKHYRLIALSLIIIFLYGSMIWYVFPIKDGMSWEGHLGGLITGFLLALFFKSKVAKPEKYLWETEAYNEEDDPFMKHFDEDGNFIEILPEDEIEDESTTQREMNYIYKESEE</sequence>
<feature type="transmembrane region" description="Helical" evidence="5">
    <location>
        <begin position="73"/>
        <end position="91"/>
    </location>
</feature>
<evidence type="ECO:0000256" key="1">
    <source>
        <dbReference type="ARBA" id="ARBA00004141"/>
    </source>
</evidence>
<feature type="transmembrane region" description="Helical" evidence="5">
    <location>
        <begin position="20"/>
        <end position="38"/>
    </location>
</feature>
<organism evidence="7 8">
    <name type="scientific">Winogradskyella wandonensis</name>
    <dbReference type="NCBI Taxonomy" id="1442586"/>
    <lineage>
        <taxon>Bacteria</taxon>
        <taxon>Pseudomonadati</taxon>
        <taxon>Bacteroidota</taxon>
        <taxon>Flavobacteriia</taxon>
        <taxon>Flavobacteriales</taxon>
        <taxon>Flavobacteriaceae</taxon>
        <taxon>Winogradskyella</taxon>
    </lineage>
</organism>